<proteinExistence type="inferred from homology"/>
<dbReference type="PANTHER" id="PTHR15139:SF0">
    <property type="entry name" value="TUBULIN-SPECIFIC CHAPERONE C"/>
    <property type="match status" value="1"/>
</dbReference>
<dbReference type="Proteomes" id="UP000219813">
    <property type="component" value="Chromosome 8"/>
</dbReference>
<dbReference type="GO" id="GO:0005737">
    <property type="term" value="C:cytoplasm"/>
    <property type="evidence" value="ECO:0007669"/>
    <property type="project" value="TreeGrafter"/>
</dbReference>
<evidence type="ECO:0000256" key="1">
    <source>
        <dbReference type="ARBA" id="ARBA00008848"/>
    </source>
</evidence>
<comment type="similarity">
    <text evidence="1">Belongs to the TBCC family.</text>
</comment>
<feature type="domain" description="C-CAP/cofactor C-like" evidence="4">
    <location>
        <begin position="115"/>
        <end position="280"/>
    </location>
</feature>
<evidence type="ECO:0000256" key="2">
    <source>
        <dbReference type="ARBA" id="ARBA00023186"/>
    </source>
</evidence>
<dbReference type="InterPro" id="IPR017901">
    <property type="entry name" value="C-CAP_CF_C-like"/>
</dbReference>
<dbReference type="InterPro" id="IPR027684">
    <property type="entry name" value="TBCC"/>
</dbReference>
<reference evidence="5 6" key="1">
    <citation type="submission" date="2016-06" db="EMBL/GenBank/DDBJ databases">
        <authorList>
            <consortium name="Pathogen Informatics"/>
        </authorList>
    </citation>
    <scope>NUCLEOTIDE SEQUENCE [LARGE SCALE GENOMIC DNA]</scope>
</reference>
<evidence type="ECO:0000313" key="5">
    <source>
        <dbReference type="EMBL" id="SCN12192.1"/>
    </source>
</evidence>
<dbReference type="SMART" id="SM00673">
    <property type="entry name" value="CARP"/>
    <property type="match status" value="2"/>
</dbReference>
<dbReference type="OMA" id="WQNTQEK"/>
<sequence length="334" mass="38962">MDEHLIIDGGDNYDEIVLKILKDTENKIKLIKVNEYNDGILKEINELSDKIIKLKEGLSNIYFQFLKHSSVILYEKKLKELIKEIESLKCTFIQHRNKIELGKFSYNYDNDFLLPECDSVNDEDDSKELIDNQIDITHYKLSFQNIKNERIIRGLGETECSSLLLDNLINCEVIILDVLSSVLIQKIKNCTIWVAAVESSLLIYNCVECNIITNSKQIRIHNTRETNFYINSMSSPVIENSKKLFFSPYNLNYDGLSELLKKININKNSSKWTEILDFNWQNTQEKSPNFCVSNEIQVYDIKVEKKKSTIERTQKPITNNYAIENFPSFLKKID</sequence>
<dbReference type="AlphaFoldDB" id="A0A1D3PAG2"/>
<dbReference type="InterPro" id="IPR012945">
    <property type="entry name" value="Tubulin-bd_cofactor_C_dom"/>
</dbReference>
<dbReference type="InterPro" id="IPR006599">
    <property type="entry name" value="CARP_motif"/>
</dbReference>
<dbReference type="VEuPathDB" id="PlasmoDB:PmUG01_08031700"/>
<dbReference type="Gene3D" id="2.160.20.70">
    <property type="match status" value="1"/>
</dbReference>
<dbReference type="InterPro" id="IPR016098">
    <property type="entry name" value="CAP/MinC_C"/>
</dbReference>
<feature type="coiled-coil region" evidence="3">
    <location>
        <begin position="71"/>
        <end position="98"/>
    </location>
</feature>
<dbReference type="Pfam" id="PF07986">
    <property type="entry name" value="TBCC"/>
    <property type="match status" value="1"/>
</dbReference>
<organism evidence="5 6">
    <name type="scientific">Plasmodium malariae</name>
    <dbReference type="NCBI Taxonomy" id="5858"/>
    <lineage>
        <taxon>Eukaryota</taxon>
        <taxon>Sar</taxon>
        <taxon>Alveolata</taxon>
        <taxon>Apicomplexa</taxon>
        <taxon>Aconoidasida</taxon>
        <taxon>Haemosporida</taxon>
        <taxon>Plasmodiidae</taxon>
        <taxon>Plasmodium</taxon>
        <taxon>Plasmodium (Plasmodium)</taxon>
    </lineage>
</organism>
<gene>
    <name evidence="5" type="primary">PmUG01_08031700</name>
    <name evidence="5" type="ORF">PMUG01_08031700</name>
</gene>
<evidence type="ECO:0000256" key="3">
    <source>
        <dbReference type="SAM" id="Coils"/>
    </source>
</evidence>
<keyword evidence="2" id="KW-0143">Chaperone</keyword>
<dbReference type="PANTHER" id="PTHR15139">
    <property type="entry name" value="TUBULIN FOLDING COFACTOR C"/>
    <property type="match status" value="1"/>
</dbReference>
<keyword evidence="3" id="KW-0175">Coiled coil</keyword>
<dbReference type="EMBL" id="LT594629">
    <property type="protein sequence ID" value="SCN12192.1"/>
    <property type="molecule type" value="Genomic_DNA"/>
</dbReference>
<dbReference type="OrthoDB" id="194775at2759"/>
<dbReference type="GO" id="GO:0007023">
    <property type="term" value="P:post-chaperonin tubulin folding pathway"/>
    <property type="evidence" value="ECO:0007669"/>
    <property type="project" value="InterPro"/>
</dbReference>
<dbReference type="RefSeq" id="XP_028861163.1">
    <property type="nucleotide sequence ID" value="XM_029004479.1"/>
</dbReference>
<keyword evidence="6" id="KW-1185">Reference proteome</keyword>
<dbReference type="GeneID" id="39868299"/>
<dbReference type="PROSITE" id="PS51329">
    <property type="entry name" value="C_CAP_COFACTOR_C"/>
    <property type="match status" value="1"/>
</dbReference>
<protein>
    <submittedName>
        <fullName evidence="5">Tubulin binding cofactor c, putative</fullName>
    </submittedName>
</protein>
<dbReference type="KEGG" id="pmal:PMUG01_08031700"/>
<name>A0A1D3PAG2_PLAMA</name>
<evidence type="ECO:0000259" key="4">
    <source>
        <dbReference type="PROSITE" id="PS51329"/>
    </source>
</evidence>
<evidence type="ECO:0000313" key="6">
    <source>
        <dbReference type="Proteomes" id="UP000219813"/>
    </source>
</evidence>
<accession>A0A1D3PAG2</accession>
<dbReference type="GO" id="GO:0007021">
    <property type="term" value="P:tubulin complex assembly"/>
    <property type="evidence" value="ECO:0007669"/>
    <property type="project" value="TreeGrafter"/>
</dbReference>